<dbReference type="InterPro" id="IPR021352">
    <property type="entry name" value="DUF2971"/>
</dbReference>
<proteinExistence type="predicted"/>
<dbReference type="Pfam" id="PF11185">
    <property type="entry name" value="DUF2971"/>
    <property type="match status" value="1"/>
</dbReference>
<accession>A0A7W0CAB1</accession>
<dbReference type="EMBL" id="JACDUS010000006">
    <property type="protein sequence ID" value="MBA2882071.1"/>
    <property type="molecule type" value="Genomic_DNA"/>
</dbReference>
<sequence length="325" mass="37700">MWKDDFMGIMEAPTITRSGIERAMELKEAHLPSRIYRFRKVDEYSLKNLDEDTVWLSSAAYYNDPFECCTKVDFEALSRAMRPTSIDEVLKKTHVEENLSVEEIEEAKASNDPLRTFAYALLEKHDGQKLKKHDDAVELLMEAFREINVEQFQKINRDAQTGTKVCSFSERKDSPVMWAHYANKHTGFCIEYDVNRWPPRGKLRRVLYPVIYENELFDATQHIIQSIQGQDFNNLFGVMAATHKANDWSYEREWRFVLPIGDETKGQVYHVGCPGAVYLGAKMSEEDVKRIKDIASKKGFPVIQMQISRDQYSIERTGRGERTSS</sequence>
<protein>
    <recommendedName>
        <fullName evidence="3">DUF2971 domain-containing protein</fullName>
    </recommendedName>
</protein>
<dbReference type="RefSeq" id="WP_181551716.1">
    <property type="nucleotide sequence ID" value="NZ_JACDUS010000006.1"/>
</dbReference>
<keyword evidence="2" id="KW-1185">Reference proteome</keyword>
<organism evidence="1 2">
    <name type="scientific">Desulfosalsimonas propionicica</name>
    <dbReference type="NCBI Taxonomy" id="332175"/>
    <lineage>
        <taxon>Bacteria</taxon>
        <taxon>Pseudomonadati</taxon>
        <taxon>Thermodesulfobacteriota</taxon>
        <taxon>Desulfobacteria</taxon>
        <taxon>Desulfobacterales</taxon>
        <taxon>Desulfosalsimonadaceae</taxon>
        <taxon>Desulfosalsimonas</taxon>
    </lineage>
</organism>
<evidence type="ECO:0000313" key="1">
    <source>
        <dbReference type="EMBL" id="MBA2882071.1"/>
    </source>
</evidence>
<dbReference type="Proteomes" id="UP000525298">
    <property type="component" value="Unassembled WGS sequence"/>
</dbReference>
<evidence type="ECO:0000313" key="2">
    <source>
        <dbReference type="Proteomes" id="UP000525298"/>
    </source>
</evidence>
<comment type="caution">
    <text evidence="1">The sequence shown here is derived from an EMBL/GenBank/DDBJ whole genome shotgun (WGS) entry which is preliminary data.</text>
</comment>
<reference evidence="1 2" key="1">
    <citation type="submission" date="2020-07" db="EMBL/GenBank/DDBJ databases">
        <title>Genomic Encyclopedia of Type Strains, Phase IV (KMG-IV): sequencing the most valuable type-strain genomes for metagenomic binning, comparative biology and taxonomic classification.</title>
        <authorList>
            <person name="Goeker M."/>
        </authorList>
    </citation>
    <scope>NUCLEOTIDE SEQUENCE [LARGE SCALE GENOMIC DNA]</scope>
    <source>
        <strain evidence="1 2">DSM 17721</strain>
    </source>
</reference>
<gene>
    <name evidence="1" type="ORF">HNR65_002405</name>
</gene>
<name>A0A7W0CAB1_9BACT</name>
<dbReference type="AlphaFoldDB" id="A0A7W0CAB1"/>
<evidence type="ECO:0008006" key="3">
    <source>
        <dbReference type="Google" id="ProtNLM"/>
    </source>
</evidence>